<name>A0A5R8NEC3_9NOCA</name>
<dbReference type="Proteomes" id="UP000306378">
    <property type="component" value="Unassembled WGS sequence"/>
</dbReference>
<sequence length="99" mass="10487">MTVLRLLGSGSKDGGCPALYATDTDTLIVQGLSTQDGHAVLIPHSQLLEWAEPGSTFTVETTDTPELVLVAGTPVTDEVRARLILDPDETAVEVPRCGR</sequence>
<gene>
    <name evidence="1" type="ORF">FEK34_25485</name>
</gene>
<evidence type="ECO:0000313" key="1">
    <source>
        <dbReference type="EMBL" id="TLF74075.1"/>
    </source>
</evidence>
<dbReference type="RefSeq" id="WP_138451770.1">
    <property type="nucleotide sequence ID" value="NZ_VBUT01000011.1"/>
</dbReference>
<evidence type="ECO:0000313" key="2">
    <source>
        <dbReference type="Proteomes" id="UP000306378"/>
    </source>
</evidence>
<dbReference type="AlphaFoldDB" id="A0A5R8NEC3"/>
<comment type="caution">
    <text evidence="1">The sequence shown here is derived from an EMBL/GenBank/DDBJ whole genome shotgun (WGS) entry which is preliminary data.</text>
</comment>
<accession>A0A5R8NEC3</accession>
<reference evidence="1 2" key="1">
    <citation type="submission" date="2019-05" db="EMBL/GenBank/DDBJ databases">
        <title>Genomes sequences of two Nocardia cyriacigeorgica environmental isolates, type strains Nocardia asteroides ATCC 19247 and Nocardia cyriacigeorgica DSM 44484.</title>
        <authorList>
            <person name="Vautrin F."/>
            <person name="Bergeron E."/>
            <person name="Dubost A."/>
            <person name="Abrouk D."/>
            <person name="Rodriguez Nava V."/>
            <person name="Pujic P."/>
        </authorList>
    </citation>
    <scope>NUCLEOTIDE SEQUENCE [LARGE SCALE GENOMIC DNA]</scope>
    <source>
        <strain evidence="1 2">EML 446</strain>
    </source>
</reference>
<dbReference type="EMBL" id="VBUT01000011">
    <property type="protein sequence ID" value="TLF74075.1"/>
    <property type="molecule type" value="Genomic_DNA"/>
</dbReference>
<protein>
    <submittedName>
        <fullName evidence="1">Uncharacterized protein</fullName>
    </submittedName>
</protein>
<proteinExistence type="predicted"/>
<organism evidence="1 2">
    <name type="scientific">Nocardia cyriacigeorgica</name>
    <dbReference type="NCBI Taxonomy" id="135487"/>
    <lineage>
        <taxon>Bacteria</taxon>
        <taxon>Bacillati</taxon>
        <taxon>Actinomycetota</taxon>
        <taxon>Actinomycetes</taxon>
        <taxon>Mycobacteriales</taxon>
        <taxon>Nocardiaceae</taxon>
        <taxon>Nocardia</taxon>
    </lineage>
</organism>